<name>A0A0F9RC86_9ZZZZ</name>
<evidence type="ECO:0000256" key="2">
    <source>
        <dbReference type="ARBA" id="ARBA00023172"/>
    </source>
</evidence>
<dbReference type="GO" id="GO:0003677">
    <property type="term" value="F:DNA binding"/>
    <property type="evidence" value="ECO:0007669"/>
    <property type="project" value="UniProtKB-KW"/>
</dbReference>
<dbReference type="AlphaFoldDB" id="A0A0F9RC86"/>
<feature type="region of interest" description="Disordered" evidence="3">
    <location>
        <begin position="132"/>
        <end position="175"/>
    </location>
</feature>
<comment type="caution">
    <text evidence="5">The sequence shown here is derived from an EMBL/GenBank/DDBJ whole genome shotgun (WGS) entry which is preliminary data.</text>
</comment>
<dbReference type="Gene3D" id="3.40.50.1390">
    <property type="entry name" value="Resolvase, N-terminal catalytic domain"/>
    <property type="match status" value="1"/>
</dbReference>
<dbReference type="Pfam" id="PF00239">
    <property type="entry name" value="Resolvase"/>
    <property type="match status" value="1"/>
</dbReference>
<evidence type="ECO:0000313" key="5">
    <source>
        <dbReference type="EMBL" id="KKN54155.1"/>
    </source>
</evidence>
<dbReference type="InterPro" id="IPR036162">
    <property type="entry name" value="Resolvase-like_N_sf"/>
</dbReference>
<dbReference type="PROSITE" id="PS51736">
    <property type="entry name" value="RECOMBINASES_3"/>
    <property type="match status" value="1"/>
</dbReference>
<dbReference type="SUPFAM" id="SSF53041">
    <property type="entry name" value="Resolvase-like"/>
    <property type="match status" value="1"/>
</dbReference>
<dbReference type="InterPro" id="IPR006119">
    <property type="entry name" value="Resolv_N"/>
</dbReference>
<dbReference type="PANTHER" id="PTHR30461">
    <property type="entry name" value="DNA-INVERTASE FROM LAMBDOID PROPHAGE"/>
    <property type="match status" value="1"/>
</dbReference>
<evidence type="ECO:0000259" key="4">
    <source>
        <dbReference type="PROSITE" id="PS51736"/>
    </source>
</evidence>
<dbReference type="EMBL" id="LAZR01000940">
    <property type="protein sequence ID" value="KKN54155.1"/>
    <property type="molecule type" value="Genomic_DNA"/>
</dbReference>
<feature type="compositionally biased region" description="Basic and acidic residues" evidence="3">
    <location>
        <begin position="136"/>
        <end position="147"/>
    </location>
</feature>
<dbReference type="SMART" id="SM00857">
    <property type="entry name" value="Resolvase"/>
    <property type="match status" value="1"/>
</dbReference>
<sequence length="175" mass="19719">MRVSTSDQSIDTQRKLLEKWAIDRGFVIVETYEVKKSAWRGDHHPILRQLYQDASHGNFDVVLVQALDRLGREGPGPTLEVWKTLLGYGVQVASWREPFVESIASVAGQALAELLVMISGWIARQESELISQRTKAGNDRRRKEGKPIGRQPGAKDVKKRNRGGYQGNRNAARKN</sequence>
<proteinExistence type="predicted"/>
<evidence type="ECO:0000256" key="1">
    <source>
        <dbReference type="ARBA" id="ARBA00023125"/>
    </source>
</evidence>
<evidence type="ECO:0000256" key="3">
    <source>
        <dbReference type="SAM" id="MobiDB-lite"/>
    </source>
</evidence>
<feature type="domain" description="Resolvase/invertase-type recombinase catalytic" evidence="4">
    <location>
        <begin position="1"/>
        <end position="145"/>
    </location>
</feature>
<accession>A0A0F9RC86</accession>
<organism evidence="5">
    <name type="scientific">marine sediment metagenome</name>
    <dbReference type="NCBI Taxonomy" id="412755"/>
    <lineage>
        <taxon>unclassified sequences</taxon>
        <taxon>metagenomes</taxon>
        <taxon>ecological metagenomes</taxon>
    </lineage>
</organism>
<protein>
    <recommendedName>
        <fullName evidence="4">Resolvase/invertase-type recombinase catalytic domain-containing protein</fullName>
    </recommendedName>
</protein>
<reference evidence="5" key="1">
    <citation type="journal article" date="2015" name="Nature">
        <title>Complex archaea that bridge the gap between prokaryotes and eukaryotes.</title>
        <authorList>
            <person name="Spang A."/>
            <person name="Saw J.H."/>
            <person name="Jorgensen S.L."/>
            <person name="Zaremba-Niedzwiedzka K."/>
            <person name="Martijn J."/>
            <person name="Lind A.E."/>
            <person name="van Eijk R."/>
            <person name="Schleper C."/>
            <person name="Guy L."/>
            <person name="Ettema T.J."/>
        </authorList>
    </citation>
    <scope>NUCLEOTIDE SEQUENCE</scope>
</reference>
<gene>
    <name evidence="5" type="ORF">LCGC14_0595040</name>
</gene>
<dbReference type="CDD" id="cd00338">
    <property type="entry name" value="Ser_Recombinase"/>
    <property type="match status" value="1"/>
</dbReference>
<keyword evidence="1" id="KW-0238">DNA-binding</keyword>
<keyword evidence="2" id="KW-0233">DNA recombination</keyword>
<dbReference type="PANTHER" id="PTHR30461:SF2">
    <property type="entry name" value="SERINE RECOMBINASE PINE-RELATED"/>
    <property type="match status" value="1"/>
</dbReference>
<dbReference type="GO" id="GO:0000150">
    <property type="term" value="F:DNA strand exchange activity"/>
    <property type="evidence" value="ECO:0007669"/>
    <property type="project" value="InterPro"/>
</dbReference>
<dbReference type="InterPro" id="IPR050639">
    <property type="entry name" value="SSR_resolvase"/>
</dbReference>